<dbReference type="Ensembl" id="ENSXETT00000106192">
    <property type="protein sequence ID" value="ENSXETP00000107401"/>
    <property type="gene ID" value="ENSXETG00000043929"/>
</dbReference>
<dbReference type="SUPFAM" id="SSF55729">
    <property type="entry name" value="Acyl-CoA N-acyltransferases (Nat)"/>
    <property type="match status" value="1"/>
</dbReference>
<evidence type="ECO:0000313" key="9">
    <source>
        <dbReference type="Xenbase" id="XB-GENE-29095887"/>
    </source>
</evidence>
<dbReference type="InterPro" id="IPR000182">
    <property type="entry name" value="GNAT_dom"/>
</dbReference>
<proteinExistence type="inferred from homology"/>
<dbReference type="AGR" id="Xenbase:XB-GENE-29095887"/>
<evidence type="ECO:0000256" key="4">
    <source>
        <dbReference type="SAM" id="Coils"/>
    </source>
</evidence>
<dbReference type="InterPro" id="IPR016181">
    <property type="entry name" value="Acyl_CoA_acyltransferase"/>
</dbReference>
<dbReference type="AlphaFoldDB" id="A0A803JHL4"/>
<reference evidence="6" key="1">
    <citation type="journal article" date="2010" name="Science">
        <title>The genome of the Western clawed frog Xenopus tropicalis.</title>
        <authorList>
            <person name="Hellsten U."/>
            <person name="Harland R.M."/>
            <person name="Gilchrist M.J."/>
            <person name="Hendrix D."/>
            <person name="Jurka J."/>
            <person name="Kapitonov V."/>
            <person name="Ovcharenko I."/>
            <person name="Putnam N.H."/>
            <person name="Shu S."/>
            <person name="Taher L."/>
            <person name="Blitz I.L."/>
            <person name="Blumberg B."/>
            <person name="Dichmann D.S."/>
            <person name="Dubchak I."/>
            <person name="Amaya E."/>
            <person name="Detter J.C."/>
            <person name="Fletcher R."/>
            <person name="Gerhard D.S."/>
            <person name="Goodstein D."/>
            <person name="Graves T."/>
            <person name="Grigoriev I.V."/>
            <person name="Grimwood J."/>
            <person name="Kawashima T."/>
            <person name="Lindquist E."/>
            <person name="Lucas S.M."/>
            <person name="Mead P.E."/>
            <person name="Mitros T."/>
            <person name="Ogino H."/>
            <person name="Ohta Y."/>
            <person name="Poliakov A.V."/>
            <person name="Pollet N."/>
            <person name="Robert J."/>
            <person name="Salamov A."/>
            <person name="Sater A.K."/>
            <person name="Schmutz J."/>
            <person name="Terry A."/>
            <person name="Vize P.D."/>
            <person name="Warren W.C."/>
            <person name="Wells D."/>
            <person name="Wills A."/>
            <person name="Wilson R.K."/>
            <person name="Zimmerman L.B."/>
            <person name="Zorn A.M."/>
            <person name="Grainger R."/>
            <person name="Grammer T."/>
            <person name="Khokha M.K."/>
            <person name="Richardson P.M."/>
            <person name="Rokhsar D.S."/>
        </authorList>
    </citation>
    <scope>NUCLEOTIDE SEQUENCE [LARGE SCALE GENOMIC DNA]</scope>
    <source>
        <strain evidence="6">Nigerian</strain>
    </source>
</reference>
<keyword evidence="3" id="KW-0012">Acyltransferase</keyword>
<dbReference type="Proteomes" id="UP000008143">
    <property type="component" value="Chromosome 3"/>
</dbReference>
<evidence type="ECO:0000256" key="3">
    <source>
        <dbReference type="ARBA" id="ARBA00023315"/>
    </source>
</evidence>
<dbReference type="OMA" id="YEKMADH"/>
<feature type="coiled-coil region" evidence="4">
    <location>
        <begin position="18"/>
        <end position="45"/>
    </location>
</feature>
<dbReference type="Xenbase" id="XB-GENE-29095887">
    <property type="gene designation" value="LOC116409859"/>
</dbReference>
<dbReference type="GO" id="GO:0008080">
    <property type="term" value="F:N-acetyltransferase activity"/>
    <property type="evidence" value="ECO:0000318"/>
    <property type="project" value="GO_Central"/>
</dbReference>
<keyword evidence="2" id="KW-0808">Transferase</keyword>
<evidence type="ECO:0000313" key="6">
    <source>
        <dbReference type="Ensembl" id="ENSXETP00000107401"/>
    </source>
</evidence>
<dbReference type="PROSITE" id="PS51186">
    <property type="entry name" value="GNAT"/>
    <property type="match status" value="1"/>
</dbReference>
<dbReference type="CDD" id="cd04301">
    <property type="entry name" value="NAT_SF"/>
    <property type="match status" value="1"/>
</dbReference>
<dbReference type="GeneTree" id="ENSGT00950000183121"/>
<evidence type="ECO:0000313" key="7">
    <source>
        <dbReference type="Proteomes" id="UP000008143"/>
    </source>
</evidence>
<dbReference type="RefSeq" id="XP_031755508.1">
    <property type="nucleotide sequence ID" value="XM_031899648.1"/>
</dbReference>
<dbReference type="FunFam" id="3.40.630.30:FF:000064">
    <property type="entry name" value="GNAT family acetyltransferase"/>
    <property type="match status" value="1"/>
</dbReference>
<reference evidence="8" key="3">
    <citation type="submission" date="2025-04" db="UniProtKB">
        <authorList>
            <consortium name="RefSeq"/>
        </authorList>
    </citation>
    <scope>IDENTIFICATION</scope>
    <source>
        <strain evidence="8">Nigerian</strain>
        <tissue evidence="8">Liver and blood</tissue>
    </source>
</reference>
<comment type="similarity">
    <text evidence="1">Belongs to the acetyltransferase family.</text>
</comment>
<reference evidence="6" key="2">
    <citation type="submission" date="2021-03" db="UniProtKB">
        <authorList>
            <consortium name="Ensembl"/>
        </authorList>
    </citation>
    <scope>IDENTIFICATION</scope>
</reference>
<sequence length="177" mass="20163">MATPCRVRAAQLGDCEEIMRMIQELAEYEERANEVKNTVEALRRDGFDEPPFFSCLVAELPEGEGNGKGRVLLGYSIYFPKYSSYSGRCLHMDDLFVRRQYRGKGIGSQLLSAVAQECMLLGCSELQFQVLVRNTRAVGFYVGRGARVLRGNETFHVLRFQTQDLQRMVSETSRMSR</sequence>
<keyword evidence="7" id="KW-1185">Reference proteome</keyword>
<dbReference type="Gene3D" id="3.40.630.30">
    <property type="match status" value="1"/>
</dbReference>
<feature type="domain" description="N-acetyltransferase" evidence="5">
    <location>
        <begin position="5"/>
        <end position="164"/>
    </location>
</feature>
<gene>
    <name evidence="6 8 9" type="primary">LOC116409859</name>
</gene>
<dbReference type="GeneID" id="116409859"/>
<evidence type="ECO:0000256" key="2">
    <source>
        <dbReference type="ARBA" id="ARBA00022679"/>
    </source>
</evidence>
<dbReference type="InterPro" id="IPR051016">
    <property type="entry name" value="Diverse_Substrate_AcTransf"/>
</dbReference>
<accession>A0A803JHL4</accession>
<evidence type="ECO:0000313" key="8">
    <source>
        <dbReference type="RefSeq" id="XP_031755508.1"/>
    </source>
</evidence>
<keyword evidence="4" id="KW-0175">Coiled coil</keyword>
<protein>
    <submittedName>
        <fullName evidence="6 8">Diamine acetyltransferase 2-like</fullName>
    </submittedName>
</protein>
<dbReference type="Pfam" id="PF00583">
    <property type="entry name" value="Acetyltransf_1"/>
    <property type="match status" value="1"/>
</dbReference>
<organism evidence="6">
    <name type="scientific">Xenopus tropicalis</name>
    <name type="common">Western clawed frog</name>
    <name type="synonym">Silurana tropicalis</name>
    <dbReference type="NCBI Taxonomy" id="8364"/>
    <lineage>
        <taxon>Eukaryota</taxon>
        <taxon>Metazoa</taxon>
        <taxon>Chordata</taxon>
        <taxon>Craniata</taxon>
        <taxon>Vertebrata</taxon>
        <taxon>Euteleostomi</taxon>
        <taxon>Amphibia</taxon>
        <taxon>Batrachia</taxon>
        <taxon>Anura</taxon>
        <taxon>Pipoidea</taxon>
        <taxon>Pipidae</taxon>
        <taxon>Xenopodinae</taxon>
        <taxon>Xenopus</taxon>
        <taxon>Silurana</taxon>
    </lineage>
</organism>
<dbReference type="OrthoDB" id="7305308at2759"/>
<evidence type="ECO:0000259" key="5">
    <source>
        <dbReference type="PROSITE" id="PS51186"/>
    </source>
</evidence>
<evidence type="ECO:0000256" key="1">
    <source>
        <dbReference type="ARBA" id="ARBA00008694"/>
    </source>
</evidence>
<name>A0A803JHL4_XENTR</name>
<dbReference type="PANTHER" id="PTHR10545:SF51">
    <property type="entry name" value="THIALYSINE N-EPSILON-ACETYLTRANSFERASE"/>
    <property type="match status" value="1"/>
</dbReference>
<dbReference type="PANTHER" id="PTHR10545">
    <property type="entry name" value="DIAMINE N-ACETYLTRANSFERASE"/>
    <property type="match status" value="1"/>
</dbReference>
<dbReference type="KEGG" id="xtr:116409859"/>